<dbReference type="RefSeq" id="WP_206898652.1">
    <property type="nucleotide sequence ID" value="NZ_JAFLWI010000007.1"/>
</dbReference>
<keyword evidence="3" id="KW-1185">Reference proteome</keyword>
<dbReference type="SUPFAM" id="SSF55729">
    <property type="entry name" value="Acyl-CoA N-acyltransferases (Nat)"/>
    <property type="match status" value="1"/>
</dbReference>
<evidence type="ECO:0000259" key="1">
    <source>
        <dbReference type="PROSITE" id="PS51186"/>
    </source>
</evidence>
<protein>
    <submittedName>
        <fullName evidence="2">GNAT family N-acetyltransferase</fullName>
    </submittedName>
</protein>
<evidence type="ECO:0000313" key="3">
    <source>
        <dbReference type="Proteomes" id="UP000664832"/>
    </source>
</evidence>
<evidence type="ECO:0000313" key="2">
    <source>
        <dbReference type="EMBL" id="MBO0481885.1"/>
    </source>
</evidence>
<dbReference type="PANTHER" id="PTHR43233">
    <property type="entry name" value="FAMILY N-ACETYLTRANSFERASE, PUTATIVE (AFU_ORTHOLOGUE AFUA_6G03350)-RELATED"/>
    <property type="match status" value="1"/>
</dbReference>
<dbReference type="EMBL" id="JAFLWI010000007">
    <property type="protein sequence ID" value="MBO0481885.1"/>
    <property type="molecule type" value="Genomic_DNA"/>
</dbReference>
<reference evidence="2 3" key="1">
    <citation type="submission" date="2021-03" db="EMBL/GenBank/DDBJ databases">
        <title>Enterococcal diversity collection.</title>
        <authorList>
            <person name="Gilmore M.S."/>
            <person name="Schwartzman J."/>
            <person name="Van Tyne D."/>
            <person name="Martin M."/>
            <person name="Earl A.M."/>
            <person name="Manson A.L."/>
            <person name="Straub T."/>
            <person name="Salamzade R."/>
            <person name="Saavedra J."/>
            <person name="Lebreton F."/>
            <person name="Prichula J."/>
            <person name="Schaufler K."/>
            <person name="Gaca A."/>
            <person name="Sgardioli B."/>
            <person name="Wagenaar J."/>
            <person name="Strong T."/>
        </authorList>
    </citation>
    <scope>NUCLEOTIDE SEQUENCE [LARGE SCALE GENOMIC DNA]</scope>
    <source>
        <strain evidence="2 3">MSG2901</strain>
    </source>
</reference>
<dbReference type="Pfam" id="PF13673">
    <property type="entry name" value="Acetyltransf_10"/>
    <property type="match status" value="1"/>
</dbReference>
<dbReference type="InterPro" id="IPR053144">
    <property type="entry name" value="Acetyltransferase_Butenolide"/>
</dbReference>
<proteinExistence type="predicted"/>
<dbReference type="Gene3D" id="3.40.630.30">
    <property type="match status" value="1"/>
</dbReference>
<dbReference type="Proteomes" id="UP000664832">
    <property type="component" value="Unassembled WGS sequence"/>
</dbReference>
<name>A0ABS3HZQ1_9ENTE</name>
<dbReference type="PANTHER" id="PTHR43233:SF1">
    <property type="entry name" value="FAMILY N-ACETYLTRANSFERASE, PUTATIVE (AFU_ORTHOLOGUE AFUA_6G03350)-RELATED"/>
    <property type="match status" value="1"/>
</dbReference>
<organism evidence="2 3">
    <name type="scientific">Candidatus Enterococcus courvalinii</name>
    <dbReference type="NCBI Taxonomy" id="2815329"/>
    <lineage>
        <taxon>Bacteria</taxon>
        <taxon>Bacillati</taxon>
        <taxon>Bacillota</taxon>
        <taxon>Bacilli</taxon>
        <taxon>Lactobacillales</taxon>
        <taxon>Enterococcaceae</taxon>
        <taxon>Enterococcus</taxon>
    </lineage>
</organism>
<dbReference type="PROSITE" id="PS51186">
    <property type="entry name" value="GNAT"/>
    <property type="match status" value="1"/>
</dbReference>
<comment type="caution">
    <text evidence="2">The sequence shown here is derived from an EMBL/GenBank/DDBJ whole genome shotgun (WGS) entry which is preliminary data.</text>
</comment>
<dbReference type="CDD" id="cd04301">
    <property type="entry name" value="NAT_SF"/>
    <property type="match status" value="1"/>
</dbReference>
<accession>A0ABS3HZQ1</accession>
<dbReference type="InterPro" id="IPR000182">
    <property type="entry name" value="GNAT_dom"/>
</dbReference>
<gene>
    <name evidence="2" type="ORF">JZO71_06045</name>
</gene>
<feature type="domain" description="N-acetyltransferase" evidence="1">
    <location>
        <begin position="5"/>
        <end position="135"/>
    </location>
</feature>
<dbReference type="InterPro" id="IPR016181">
    <property type="entry name" value="Acyl_CoA_acyltransferase"/>
</dbReference>
<sequence length="135" mass="15499">MISYLKTKELTQQQLFELYEDVGWTAYTKDIEQLQQAVQHSLSVITAWKKNELVGLIRVIGDGLTIIYIQDILVKKEVQNQGIGFELMQQILLEYQTVRQKVLLTEEAPAIRHFYEKCGFTSADKGDTVAFVNLS</sequence>